<organism evidence="2 3">
    <name type="scientific">Bacteroides ovatus</name>
    <dbReference type="NCBI Taxonomy" id="28116"/>
    <lineage>
        <taxon>Bacteria</taxon>
        <taxon>Pseudomonadati</taxon>
        <taxon>Bacteroidota</taxon>
        <taxon>Bacteroidia</taxon>
        <taxon>Bacteroidales</taxon>
        <taxon>Bacteroidaceae</taxon>
        <taxon>Bacteroides</taxon>
    </lineage>
</organism>
<evidence type="ECO:0000313" key="4">
    <source>
        <dbReference type="Proteomes" id="UP000183670"/>
    </source>
</evidence>
<reference evidence="2 4" key="2">
    <citation type="submission" date="2016-10" db="EMBL/GenBank/DDBJ databases">
        <authorList>
            <person name="de Groot N.N."/>
        </authorList>
    </citation>
    <scope>NUCLEOTIDE SEQUENCE [LARGE SCALE GENOMIC DNA]</scope>
    <source>
        <strain evidence="1 4">NLAE-zl-C500</strain>
        <strain evidence="2">NLAE-zl-C57</strain>
    </source>
</reference>
<dbReference type="EMBL" id="FNDO01000020">
    <property type="protein sequence ID" value="SDH98070.1"/>
    <property type="molecule type" value="Genomic_DNA"/>
</dbReference>
<evidence type="ECO:0000313" key="1">
    <source>
        <dbReference type="EMBL" id="SDB76696.1"/>
    </source>
</evidence>
<dbReference type="Proteomes" id="UP000181870">
    <property type="component" value="Unassembled WGS sequence"/>
</dbReference>
<dbReference type="AlphaFoldDB" id="A0A1G8GUW9"/>
<dbReference type="Proteomes" id="UP000183670">
    <property type="component" value="Unassembled WGS sequence"/>
</dbReference>
<sequence length="79" mass="8747">MSSGVTAVCDSTVTVLLLSPLTPSFRSKFQASFLCLKLKFQQRETRVSSLETNGFKQLELEFQAYGTKVSSHETNGLKV</sequence>
<accession>A0A1G8GUW9</accession>
<evidence type="ECO:0000313" key="2">
    <source>
        <dbReference type="EMBL" id="SDH98070.1"/>
    </source>
</evidence>
<gene>
    <name evidence="1" type="ORF">SAMN05192581_101214</name>
    <name evidence="2" type="ORF">SAMN05192582_102019</name>
</gene>
<proteinExistence type="predicted"/>
<reference evidence="3" key="1">
    <citation type="submission" date="2016-10" db="EMBL/GenBank/DDBJ databases">
        <authorList>
            <person name="Varghese N."/>
            <person name="Submissions S."/>
        </authorList>
    </citation>
    <scope>NUCLEOTIDE SEQUENCE [LARGE SCALE GENOMIC DNA]</scope>
    <source>
        <strain evidence="3">NLAE-zl-C57</strain>
    </source>
</reference>
<dbReference type="EMBL" id="FMYE01000012">
    <property type="protein sequence ID" value="SDB76696.1"/>
    <property type="molecule type" value="Genomic_DNA"/>
</dbReference>
<name>A0A1G8GUW9_BACOV</name>
<evidence type="ECO:0000313" key="3">
    <source>
        <dbReference type="Proteomes" id="UP000181870"/>
    </source>
</evidence>
<protein>
    <submittedName>
        <fullName evidence="2">Uncharacterized protein</fullName>
    </submittedName>
</protein>